<feature type="domain" description="N-acetyltransferase" evidence="2">
    <location>
        <begin position="39"/>
        <end position="187"/>
    </location>
</feature>
<feature type="compositionally biased region" description="Polar residues" evidence="1">
    <location>
        <begin position="1"/>
        <end position="10"/>
    </location>
</feature>
<evidence type="ECO:0000313" key="3">
    <source>
        <dbReference type="EMBL" id="CAG7631664.1"/>
    </source>
</evidence>
<dbReference type="Pfam" id="PF00583">
    <property type="entry name" value="Acetyltransf_1"/>
    <property type="match status" value="1"/>
</dbReference>
<organism evidence="3 4">
    <name type="scientific">Paenibacillus allorhizosphaerae</name>
    <dbReference type="NCBI Taxonomy" id="2849866"/>
    <lineage>
        <taxon>Bacteria</taxon>
        <taxon>Bacillati</taxon>
        <taxon>Bacillota</taxon>
        <taxon>Bacilli</taxon>
        <taxon>Bacillales</taxon>
        <taxon>Paenibacillaceae</taxon>
        <taxon>Paenibacillus</taxon>
    </lineage>
</organism>
<gene>
    <name evidence="3" type="ORF">PAECIP111802_01766</name>
</gene>
<accession>A0ABM8VEI9</accession>
<sequence length="187" mass="22387">MSLFNDTFYNDNEPKSSKNGLGEQTMKITIDPVPIEQKSVLRNLLELYKYDFTEFDPEDVNEHGLYGYTYLDHYWTEEGRHVFFVRVDGKLAGFAMVRQLGQTEEGIAIYAMAEYFIMRKYRRSGLGREFAFHLFDRFRGVWRVKQIEENMPARRFWSSIISEYTEGRFEELREPEWDGPIHRFRSC</sequence>
<dbReference type="EMBL" id="CAJVCE010000004">
    <property type="protein sequence ID" value="CAG7631664.1"/>
    <property type="molecule type" value="Genomic_DNA"/>
</dbReference>
<dbReference type="Proteomes" id="UP000730618">
    <property type="component" value="Unassembled WGS sequence"/>
</dbReference>
<dbReference type="InterPro" id="IPR000182">
    <property type="entry name" value="GNAT_dom"/>
</dbReference>
<evidence type="ECO:0000256" key="1">
    <source>
        <dbReference type="SAM" id="MobiDB-lite"/>
    </source>
</evidence>
<evidence type="ECO:0000313" key="4">
    <source>
        <dbReference type="Proteomes" id="UP000730618"/>
    </source>
</evidence>
<keyword evidence="4" id="KW-1185">Reference proteome</keyword>
<reference evidence="3 4" key="1">
    <citation type="submission" date="2021-06" db="EMBL/GenBank/DDBJ databases">
        <authorList>
            <person name="Criscuolo A."/>
        </authorList>
    </citation>
    <scope>NUCLEOTIDE SEQUENCE [LARGE SCALE GENOMIC DNA]</scope>
    <source>
        <strain evidence="4">CIP 111802</strain>
    </source>
</reference>
<name>A0ABM8VEI9_9BACL</name>
<comment type="caution">
    <text evidence="3">The sequence shown here is derived from an EMBL/GenBank/DDBJ whole genome shotgun (WGS) entry which is preliminary data.</text>
</comment>
<proteinExistence type="predicted"/>
<protein>
    <recommendedName>
        <fullName evidence="2">N-acetyltransferase domain-containing protein</fullName>
    </recommendedName>
</protein>
<dbReference type="CDD" id="cd04301">
    <property type="entry name" value="NAT_SF"/>
    <property type="match status" value="1"/>
</dbReference>
<evidence type="ECO:0000259" key="2">
    <source>
        <dbReference type="PROSITE" id="PS51186"/>
    </source>
</evidence>
<dbReference type="PROSITE" id="PS51186">
    <property type="entry name" value="GNAT"/>
    <property type="match status" value="1"/>
</dbReference>
<feature type="region of interest" description="Disordered" evidence="1">
    <location>
        <begin position="1"/>
        <end position="23"/>
    </location>
</feature>